<dbReference type="AlphaFoldDB" id="A0A2K3P7X8"/>
<dbReference type="Proteomes" id="UP000236291">
    <property type="component" value="Unassembled WGS sequence"/>
</dbReference>
<protein>
    <recommendedName>
        <fullName evidence="1">Putative plant transposon protein domain-containing protein</fullName>
    </recommendedName>
</protein>
<evidence type="ECO:0000259" key="1">
    <source>
        <dbReference type="Pfam" id="PF20167"/>
    </source>
</evidence>
<comment type="caution">
    <text evidence="3">The sequence shown here is derived from an EMBL/GenBank/DDBJ whole genome shotgun (WGS) entry which is preliminary data.</text>
</comment>
<reference evidence="3 4" key="2">
    <citation type="journal article" date="2017" name="Front. Plant Sci.">
        <title>Gene Classification and Mining of Molecular Markers Useful in Red Clover (Trifolium pratense) Breeding.</title>
        <authorList>
            <person name="Istvanek J."/>
            <person name="Dluhosova J."/>
            <person name="Dluhos P."/>
            <person name="Patkova L."/>
            <person name="Nedelnik J."/>
            <person name="Repkova J."/>
        </authorList>
    </citation>
    <scope>NUCLEOTIDE SEQUENCE [LARGE SCALE GENOMIC DNA]</scope>
    <source>
        <strain evidence="4">cv. Tatra</strain>
        <tissue evidence="3">Young leaves</tissue>
    </source>
</reference>
<evidence type="ECO:0000313" key="2">
    <source>
        <dbReference type="EMBL" id="PNY03033.1"/>
    </source>
</evidence>
<accession>A0A2K3P7X8</accession>
<evidence type="ECO:0000313" key="4">
    <source>
        <dbReference type="Proteomes" id="UP000236291"/>
    </source>
</evidence>
<sequence length="100" mass="11520">MMHTLALPGRDWQYTTTCARARLNITDMMPAARGWAKWLVRNFESASHETEIIMFRCHVIYAIMTLKPIRVGELIARSIKRMIDGPYLVIGHPFVITTLC</sequence>
<feature type="domain" description="Putative plant transposon protein" evidence="1">
    <location>
        <begin position="2"/>
        <end position="100"/>
    </location>
</feature>
<dbReference type="InterPro" id="IPR046796">
    <property type="entry name" value="Transposase_32_dom"/>
</dbReference>
<reference evidence="3 4" key="1">
    <citation type="journal article" date="2014" name="Am. J. Bot.">
        <title>Genome assembly and annotation for red clover (Trifolium pratense; Fabaceae).</title>
        <authorList>
            <person name="Istvanek J."/>
            <person name="Jaros M."/>
            <person name="Krenek A."/>
            <person name="Repkova J."/>
        </authorList>
    </citation>
    <scope>NUCLEOTIDE SEQUENCE [LARGE SCALE GENOMIC DNA]</scope>
    <source>
        <strain evidence="4">cv. Tatra</strain>
        <tissue evidence="3">Young leaves</tissue>
    </source>
</reference>
<gene>
    <name evidence="3" type="ORF">L195_g007984</name>
    <name evidence="2" type="ORF">L195_g026356</name>
</gene>
<organism evidence="3 4">
    <name type="scientific">Trifolium pratense</name>
    <name type="common">Red clover</name>
    <dbReference type="NCBI Taxonomy" id="57577"/>
    <lineage>
        <taxon>Eukaryota</taxon>
        <taxon>Viridiplantae</taxon>
        <taxon>Streptophyta</taxon>
        <taxon>Embryophyta</taxon>
        <taxon>Tracheophyta</taxon>
        <taxon>Spermatophyta</taxon>
        <taxon>Magnoliopsida</taxon>
        <taxon>eudicotyledons</taxon>
        <taxon>Gunneridae</taxon>
        <taxon>Pentapetalae</taxon>
        <taxon>rosids</taxon>
        <taxon>fabids</taxon>
        <taxon>Fabales</taxon>
        <taxon>Fabaceae</taxon>
        <taxon>Papilionoideae</taxon>
        <taxon>50 kb inversion clade</taxon>
        <taxon>NPAAA clade</taxon>
        <taxon>Hologalegina</taxon>
        <taxon>IRL clade</taxon>
        <taxon>Trifolieae</taxon>
        <taxon>Trifolium</taxon>
    </lineage>
</organism>
<dbReference type="EMBL" id="ASHM01004490">
    <property type="protein sequence ID" value="PNY11380.1"/>
    <property type="molecule type" value="Genomic_DNA"/>
</dbReference>
<proteinExistence type="predicted"/>
<dbReference type="EMBL" id="ASHM01022123">
    <property type="protein sequence ID" value="PNY03033.1"/>
    <property type="molecule type" value="Genomic_DNA"/>
</dbReference>
<evidence type="ECO:0000313" key="3">
    <source>
        <dbReference type="EMBL" id="PNY11380.1"/>
    </source>
</evidence>
<dbReference type="Pfam" id="PF20167">
    <property type="entry name" value="Transposase_32"/>
    <property type="match status" value="1"/>
</dbReference>
<name>A0A2K3P7X8_TRIPR</name>